<dbReference type="Pfam" id="PF04149">
    <property type="entry name" value="DUF397"/>
    <property type="match status" value="1"/>
</dbReference>
<evidence type="ECO:0000313" key="2">
    <source>
        <dbReference type="EMBL" id="GAA3822181.1"/>
    </source>
</evidence>
<organism evidence="2 3">
    <name type="scientific">Sphaerisporangium flaviroseum</name>
    <dbReference type="NCBI Taxonomy" id="509199"/>
    <lineage>
        <taxon>Bacteria</taxon>
        <taxon>Bacillati</taxon>
        <taxon>Actinomycetota</taxon>
        <taxon>Actinomycetes</taxon>
        <taxon>Streptosporangiales</taxon>
        <taxon>Streptosporangiaceae</taxon>
        <taxon>Sphaerisporangium</taxon>
    </lineage>
</organism>
<accession>A0ABP7IMI3</accession>
<dbReference type="RefSeq" id="WP_344944332.1">
    <property type="nucleotide sequence ID" value="NZ_BAAAZR010000017.1"/>
</dbReference>
<gene>
    <name evidence="2" type="ORF">GCM10022226_48230</name>
</gene>
<name>A0ABP7IMI3_9ACTN</name>
<dbReference type="InterPro" id="IPR007278">
    <property type="entry name" value="DUF397"/>
</dbReference>
<keyword evidence="3" id="KW-1185">Reference proteome</keyword>
<evidence type="ECO:0000259" key="1">
    <source>
        <dbReference type="Pfam" id="PF04149"/>
    </source>
</evidence>
<proteinExistence type="predicted"/>
<feature type="domain" description="DUF397" evidence="1">
    <location>
        <begin position="6"/>
        <end position="60"/>
    </location>
</feature>
<sequence>MDLSKAQWHKSAFSGDNGGHCVEVASNLPCGIVVRDSKDLELSPLIFSPDEWSIFLKKLKNGQ</sequence>
<dbReference type="Proteomes" id="UP001500888">
    <property type="component" value="Unassembled WGS sequence"/>
</dbReference>
<protein>
    <recommendedName>
        <fullName evidence="1">DUF397 domain-containing protein</fullName>
    </recommendedName>
</protein>
<reference evidence="3" key="1">
    <citation type="journal article" date="2019" name="Int. J. Syst. Evol. Microbiol.">
        <title>The Global Catalogue of Microorganisms (GCM) 10K type strain sequencing project: providing services to taxonomists for standard genome sequencing and annotation.</title>
        <authorList>
            <consortium name="The Broad Institute Genomics Platform"/>
            <consortium name="The Broad Institute Genome Sequencing Center for Infectious Disease"/>
            <person name="Wu L."/>
            <person name="Ma J."/>
        </authorList>
    </citation>
    <scope>NUCLEOTIDE SEQUENCE [LARGE SCALE GENOMIC DNA]</scope>
    <source>
        <strain evidence="3">JCM 16908</strain>
    </source>
</reference>
<dbReference type="EMBL" id="BAAAZR010000017">
    <property type="protein sequence ID" value="GAA3822181.1"/>
    <property type="molecule type" value="Genomic_DNA"/>
</dbReference>
<evidence type="ECO:0000313" key="3">
    <source>
        <dbReference type="Proteomes" id="UP001500888"/>
    </source>
</evidence>
<comment type="caution">
    <text evidence="2">The sequence shown here is derived from an EMBL/GenBank/DDBJ whole genome shotgun (WGS) entry which is preliminary data.</text>
</comment>